<evidence type="ECO:0000313" key="1">
    <source>
        <dbReference type="EMBL" id="MFD2840430.1"/>
    </source>
</evidence>
<protein>
    <submittedName>
        <fullName evidence="1">Uncharacterized protein</fullName>
    </submittedName>
</protein>
<gene>
    <name evidence="1" type="ORF">ACFSYH_07565</name>
</gene>
<keyword evidence="2" id="KW-1185">Reference proteome</keyword>
<name>A0ABW5XGM8_9MICO</name>
<accession>A0ABW5XGM8</accession>
<comment type="caution">
    <text evidence="1">The sequence shown here is derived from an EMBL/GenBank/DDBJ whole genome shotgun (WGS) entry which is preliminary data.</text>
</comment>
<reference evidence="2" key="1">
    <citation type="journal article" date="2019" name="Int. J. Syst. Evol. Microbiol.">
        <title>The Global Catalogue of Microorganisms (GCM) 10K type strain sequencing project: providing services to taxonomists for standard genome sequencing and annotation.</title>
        <authorList>
            <consortium name="The Broad Institute Genomics Platform"/>
            <consortium name="The Broad Institute Genome Sequencing Center for Infectious Disease"/>
            <person name="Wu L."/>
            <person name="Ma J."/>
        </authorList>
    </citation>
    <scope>NUCLEOTIDE SEQUENCE [LARGE SCALE GENOMIC DNA]</scope>
    <source>
        <strain evidence="2">KCTC 33576</strain>
    </source>
</reference>
<dbReference type="RefSeq" id="WP_377466269.1">
    <property type="nucleotide sequence ID" value="NZ_JBHUOP010000003.1"/>
</dbReference>
<evidence type="ECO:0000313" key="2">
    <source>
        <dbReference type="Proteomes" id="UP001597391"/>
    </source>
</evidence>
<organism evidence="1 2">
    <name type="scientific">Populibacterium corticicola</name>
    <dbReference type="NCBI Taxonomy" id="1812826"/>
    <lineage>
        <taxon>Bacteria</taxon>
        <taxon>Bacillati</taxon>
        <taxon>Actinomycetota</taxon>
        <taxon>Actinomycetes</taxon>
        <taxon>Micrococcales</taxon>
        <taxon>Jonesiaceae</taxon>
        <taxon>Populibacterium</taxon>
    </lineage>
</organism>
<dbReference type="Proteomes" id="UP001597391">
    <property type="component" value="Unassembled WGS sequence"/>
</dbReference>
<sequence length="45" mass="5373">MSTKRPVDERAVAKHVAQMNAQEQAYRLREIRKDEERYENRSPNA</sequence>
<proteinExistence type="predicted"/>
<dbReference type="EMBL" id="JBHUOP010000003">
    <property type="protein sequence ID" value="MFD2840430.1"/>
    <property type="molecule type" value="Genomic_DNA"/>
</dbReference>